<keyword evidence="1" id="KW-0472">Membrane</keyword>
<evidence type="ECO:0000313" key="2">
    <source>
        <dbReference type="EMBL" id="RZS55199.1"/>
    </source>
</evidence>
<proteinExistence type="predicted"/>
<dbReference type="Proteomes" id="UP000293519">
    <property type="component" value="Unassembled WGS sequence"/>
</dbReference>
<name>A0A4Q7LNS7_9MICO</name>
<evidence type="ECO:0008006" key="4">
    <source>
        <dbReference type="Google" id="ProtNLM"/>
    </source>
</evidence>
<evidence type="ECO:0000313" key="3">
    <source>
        <dbReference type="Proteomes" id="UP000293519"/>
    </source>
</evidence>
<dbReference type="AlphaFoldDB" id="A0A4Q7LNS7"/>
<dbReference type="RefSeq" id="WP_130485971.1">
    <property type="nucleotide sequence ID" value="NZ_SGWW01000004.1"/>
</dbReference>
<keyword evidence="1" id="KW-0812">Transmembrane</keyword>
<gene>
    <name evidence="2" type="ORF">EV141_2189</name>
</gene>
<feature type="transmembrane region" description="Helical" evidence="1">
    <location>
        <begin position="96"/>
        <end position="122"/>
    </location>
</feature>
<reference evidence="2 3" key="1">
    <citation type="journal article" date="2015" name="Stand. Genomic Sci.">
        <title>Genomic Encyclopedia of Bacterial and Archaeal Type Strains, Phase III: the genomes of soil and plant-associated and newly described type strains.</title>
        <authorList>
            <person name="Whitman W.B."/>
            <person name="Woyke T."/>
            <person name="Klenk H.P."/>
            <person name="Zhou Y."/>
            <person name="Lilburn T.G."/>
            <person name="Beck B.J."/>
            <person name="De Vos P."/>
            <person name="Vandamme P."/>
            <person name="Eisen J.A."/>
            <person name="Garrity G."/>
            <person name="Hugenholtz P."/>
            <person name="Kyrpides N.C."/>
        </authorList>
    </citation>
    <scope>NUCLEOTIDE SEQUENCE [LARGE SCALE GENOMIC DNA]</scope>
    <source>
        <strain evidence="2 3">CV2</strain>
    </source>
</reference>
<feature type="transmembrane region" description="Helical" evidence="1">
    <location>
        <begin position="134"/>
        <end position="153"/>
    </location>
</feature>
<keyword evidence="3" id="KW-1185">Reference proteome</keyword>
<keyword evidence="1" id="KW-1133">Transmembrane helix</keyword>
<accession>A0A4Q7LNS7</accession>
<dbReference type="EMBL" id="SGWW01000004">
    <property type="protein sequence ID" value="RZS55199.1"/>
    <property type="molecule type" value="Genomic_DNA"/>
</dbReference>
<organism evidence="2 3">
    <name type="scientific">Microcella putealis</name>
    <dbReference type="NCBI Taxonomy" id="337005"/>
    <lineage>
        <taxon>Bacteria</taxon>
        <taxon>Bacillati</taxon>
        <taxon>Actinomycetota</taxon>
        <taxon>Actinomycetes</taxon>
        <taxon>Micrococcales</taxon>
        <taxon>Microbacteriaceae</taxon>
        <taxon>Microcella</taxon>
    </lineage>
</organism>
<protein>
    <recommendedName>
        <fullName evidence="4">DUF2975 family protein</fullName>
    </recommendedName>
</protein>
<feature type="transmembrane region" description="Helical" evidence="1">
    <location>
        <begin position="173"/>
        <end position="196"/>
    </location>
</feature>
<sequence length="210" mass="21308">MSSPTAAAPDRRLPSRGDRGAILVFVGAGAVIALAYVVAAVLRIAELVSQPSVSVPAAFNGDRAQLPIGPGGELIEVQVTEAIITTSSLDPISLGALITGVVVTTLAVIALVACLIALSLGVRRGEIFSRRNTRLAGGAAAAGLVAAAADPFFRTMGSNGAFAAISNGDFDNVIFTAEPFTFILAAFAIAIIGSAFSVGERLQRDTEGLV</sequence>
<comment type="caution">
    <text evidence="2">The sequence shown here is derived from an EMBL/GenBank/DDBJ whole genome shotgun (WGS) entry which is preliminary data.</text>
</comment>
<evidence type="ECO:0000256" key="1">
    <source>
        <dbReference type="SAM" id="Phobius"/>
    </source>
</evidence>
<feature type="transmembrane region" description="Helical" evidence="1">
    <location>
        <begin position="21"/>
        <end position="45"/>
    </location>
</feature>
<dbReference type="OrthoDB" id="5148898at2"/>